<dbReference type="AlphaFoldDB" id="A0A1G5R440"/>
<protein>
    <submittedName>
        <fullName evidence="2">Uncharacterized protein</fullName>
    </submittedName>
</protein>
<evidence type="ECO:0000313" key="2">
    <source>
        <dbReference type="EMBL" id="SCZ68726.1"/>
    </source>
</evidence>
<dbReference type="STRING" id="1156985.SAMN04488118_10878"/>
<feature type="signal peptide" evidence="1">
    <location>
        <begin position="1"/>
        <end position="24"/>
    </location>
</feature>
<reference evidence="2 3" key="1">
    <citation type="submission" date="2016-10" db="EMBL/GenBank/DDBJ databases">
        <authorList>
            <person name="de Groot N.N."/>
        </authorList>
    </citation>
    <scope>NUCLEOTIDE SEQUENCE [LARGE SCALE GENOMIC DNA]</scope>
    <source>
        <strain evidence="2 3">U95</strain>
    </source>
</reference>
<keyword evidence="3" id="KW-1185">Reference proteome</keyword>
<feature type="chain" id="PRO_5011643137" evidence="1">
    <location>
        <begin position="25"/>
        <end position="76"/>
    </location>
</feature>
<evidence type="ECO:0000256" key="1">
    <source>
        <dbReference type="SAM" id="SignalP"/>
    </source>
</evidence>
<keyword evidence="1" id="KW-0732">Signal</keyword>
<evidence type="ECO:0000313" key="3">
    <source>
        <dbReference type="Proteomes" id="UP000198767"/>
    </source>
</evidence>
<accession>A0A1G5R440</accession>
<dbReference type="EMBL" id="FMWG01000008">
    <property type="protein sequence ID" value="SCZ68726.1"/>
    <property type="molecule type" value="Genomic_DNA"/>
</dbReference>
<name>A0A1G5R440_9RHOB</name>
<dbReference type="Proteomes" id="UP000198767">
    <property type="component" value="Unassembled WGS sequence"/>
</dbReference>
<proteinExistence type="predicted"/>
<sequence>MKRRRGAGKMVVLASLLGRCFLVGCGVPCSTCEIGVGAGQPLSLVFANFTGIPDETRRFGPVGQSNISAEPVNHAG</sequence>
<organism evidence="2 3">
    <name type="scientific">Epibacterium ulvae</name>
    <dbReference type="NCBI Taxonomy" id="1156985"/>
    <lineage>
        <taxon>Bacteria</taxon>
        <taxon>Pseudomonadati</taxon>
        <taxon>Pseudomonadota</taxon>
        <taxon>Alphaproteobacteria</taxon>
        <taxon>Rhodobacterales</taxon>
        <taxon>Roseobacteraceae</taxon>
        <taxon>Epibacterium</taxon>
    </lineage>
</organism>
<gene>
    <name evidence="2" type="ORF">SAMN04488118_10878</name>
</gene>